<dbReference type="SUPFAM" id="SSF111369">
    <property type="entry name" value="HlyD-like secretion proteins"/>
    <property type="match status" value="2"/>
</dbReference>
<evidence type="ECO:0000256" key="2">
    <source>
        <dbReference type="SAM" id="Coils"/>
    </source>
</evidence>
<feature type="coiled-coil region" evidence="2">
    <location>
        <begin position="97"/>
        <end position="192"/>
    </location>
</feature>
<protein>
    <submittedName>
        <fullName evidence="6">RND family efflux transporter, MFP subunit</fullName>
    </submittedName>
</protein>
<evidence type="ECO:0000313" key="6">
    <source>
        <dbReference type="EMBL" id="SIS41346.1"/>
    </source>
</evidence>
<organism evidence="6 7">
    <name type="scientific">Salimicrobium flavidum</name>
    <dbReference type="NCBI Taxonomy" id="570947"/>
    <lineage>
        <taxon>Bacteria</taxon>
        <taxon>Bacillati</taxon>
        <taxon>Bacillota</taxon>
        <taxon>Bacilli</taxon>
        <taxon>Bacillales</taxon>
        <taxon>Bacillaceae</taxon>
        <taxon>Salimicrobium</taxon>
    </lineage>
</organism>
<dbReference type="Proteomes" id="UP000187608">
    <property type="component" value="Unassembled WGS sequence"/>
</dbReference>
<dbReference type="InterPro" id="IPR006143">
    <property type="entry name" value="RND_pump_MFP"/>
</dbReference>
<reference evidence="7" key="1">
    <citation type="submission" date="2017-01" db="EMBL/GenBank/DDBJ databases">
        <authorList>
            <person name="Varghese N."/>
            <person name="Submissions S."/>
        </authorList>
    </citation>
    <scope>NUCLEOTIDE SEQUENCE [LARGE SCALE GENOMIC DNA]</scope>
    <source>
        <strain evidence="7">DSM 23127</strain>
    </source>
</reference>
<comment type="similarity">
    <text evidence="1">Belongs to the membrane fusion protein (MFP) (TC 8.A.1) family.</text>
</comment>
<dbReference type="InterPro" id="IPR058625">
    <property type="entry name" value="MdtA-like_BSH"/>
</dbReference>
<evidence type="ECO:0000259" key="4">
    <source>
        <dbReference type="Pfam" id="PF25917"/>
    </source>
</evidence>
<keyword evidence="7" id="KW-1185">Reference proteome</keyword>
<dbReference type="Gene3D" id="1.10.287.470">
    <property type="entry name" value="Helix hairpin bin"/>
    <property type="match status" value="1"/>
</dbReference>
<feature type="domain" description="Multidrug resistance protein MdtA-like barrel-sandwich hybrid" evidence="4">
    <location>
        <begin position="60"/>
        <end position="220"/>
    </location>
</feature>
<dbReference type="Gene3D" id="2.40.30.170">
    <property type="match status" value="1"/>
</dbReference>
<evidence type="ECO:0000256" key="3">
    <source>
        <dbReference type="SAM" id="SignalP"/>
    </source>
</evidence>
<proteinExistence type="inferred from homology"/>
<dbReference type="STRING" id="570947.SAMN05421687_102346"/>
<keyword evidence="2" id="KW-0175">Coiled coil</keyword>
<sequence length="377" mass="39949">MKKGLILSLLLVLLAACSNEPEEEAPERVTPVETAQVREGTFTVEREIIAKSEPAATSAVVPETPGEITFIGVEEGDRVERGDALAEVEPQQGDSQVELQENALAQARQQLDQAIGARDDAETALANAREQLDEPGDGFLSPTEQELEAQVSQAEQQLDQAEASVEQARLQVEQAEIQLEQAESQAAAATITSPRAGIVTSLQGNVGDMVTNQQPFATIVSIDPALITASITEDQLPLFEEGETYPVAMDALKNPNNSTLTYVSTVPGDTGLYRVEAEIDNPSDVIKPGMTATMLLPETVVENTMIVPTEALVENAGKTYVYKVEDDTAVETPVTIEASQSDESAVTGDLSAGENIVTSGQITLTDGAAITVIGEDG</sequence>
<dbReference type="PANTHER" id="PTHR30469:SF15">
    <property type="entry name" value="HLYD FAMILY OF SECRETION PROTEINS"/>
    <property type="match status" value="1"/>
</dbReference>
<feature type="signal peptide" evidence="3">
    <location>
        <begin position="1"/>
        <end position="18"/>
    </location>
</feature>
<dbReference type="PANTHER" id="PTHR30469">
    <property type="entry name" value="MULTIDRUG RESISTANCE PROTEIN MDTA"/>
    <property type="match status" value="1"/>
</dbReference>
<evidence type="ECO:0000259" key="5">
    <source>
        <dbReference type="Pfam" id="PF25989"/>
    </source>
</evidence>
<dbReference type="PROSITE" id="PS51257">
    <property type="entry name" value="PROKAR_LIPOPROTEIN"/>
    <property type="match status" value="1"/>
</dbReference>
<dbReference type="OrthoDB" id="2456449at2"/>
<feature type="domain" description="YknX-like C-terminal permuted SH3-like" evidence="5">
    <location>
        <begin position="307"/>
        <end position="372"/>
    </location>
</feature>
<keyword evidence="3" id="KW-0732">Signal</keyword>
<accession>A0A1N7IWG6</accession>
<dbReference type="InterPro" id="IPR058637">
    <property type="entry name" value="YknX-like_C"/>
</dbReference>
<feature type="chain" id="PRO_5038375416" evidence="3">
    <location>
        <begin position="19"/>
        <end position="377"/>
    </location>
</feature>
<evidence type="ECO:0000256" key="1">
    <source>
        <dbReference type="ARBA" id="ARBA00009477"/>
    </source>
</evidence>
<dbReference type="GO" id="GO:1990281">
    <property type="term" value="C:efflux pump complex"/>
    <property type="evidence" value="ECO:0007669"/>
    <property type="project" value="TreeGrafter"/>
</dbReference>
<name>A0A1N7IWG6_9BACI</name>
<dbReference type="Gene3D" id="2.40.420.20">
    <property type="match status" value="1"/>
</dbReference>
<dbReference type="EMBL" id="FTOC01000002">
    <property type="protein sequence ID" value="SIS41346.1"/>
    <property type="molecule type" value="Genomic_DNA"/>
</dbReference>
<gene>
    <name evidence="6" type="ORF">SAMN05421687_102346</name>
</gene>
<evidence type="ECO:0000313" key="7">
    <source>
        <dbReference type="Proteomes" id="UP000187608"/>
    </source>
</evidence>
<dbReference type="RefSeq" id="WP_076557331.1">
    <property type="nucleotide sequence ID" value="NZ_FTOC01000002.1"/>
</dbReference>
<dbReference type="AlphaFoldDB" id="A0A1N7IWG6"/>
<dbReference type="Pfam" id="PF25989">
    <property type="entry name" value="YknX_C"/>
    <property type="match status" value="1"/>
</dbReference>
<dbReference type="Gene3D" id="2.40.50.100">
    <property type="match status" value="1"/>
</dbReference>
<dbReference type="Pfam" id="PF25917">
    <property type="entry name" value="BSH_RND"/>
    <property type="match status" value="1"/>
</dbReference>
<dbReference type="GO" id="GO:0015562">
    <property type="term" value="F:efflux transmembrane transporter activity"/>
    <property type="evidence" value="ECO:0007669"/>
    <property type="project" value="TreeGrafter"/>
</dbReference>
<dbReference type="NCBIfam" id="TIGR01730">
    <property type="entry name" value="RND_mfp"/>
    <property type="match status" value="1"/>
</dbReference>